<protein>
    <recommendedName>
        <fullName evidence="4">CST complex subunit CTC1</fullName>
    </recommendedName>
</protein>
<comment type="caution">
    <text evidence="2">The sequence shown here is derived from an EMBL/GenBank/DDBJ whole genome shotgun (WGS) entry which is preliminary data.</text>
</comment>
<evidence type="ECO:0000256" key="1">
    <source>
        <dbReference type="SAM" id="MobiDB-lite"/>
    </source>
</evidence>
<evidence type="ECO:0008006" key="4">
    <source>
        <dbReference type="Google" id="ProtNLM"/>
    </source>
</evidence>
<feature type="region of interest" description="Disordered" evidence="1">
    <location>
        <begin position="514"/>
        <end position="558"/>
    </location>
</feature>
<name>A0ABQ9GKJ6_9NEOP</name>
<accession>A0ABQ9GKJ6</accession>
<keyword evidence="3" id="KW-1185">Reference proteome</keyword>
<evidence type="ECO:0000313" key="2">
    <source>
        <dbReference type="EMBL" id="KAJ8872546.1"/>
    </source>
</evidence>
<proteinExistence type="predicted"/>
<sequence length="1550" mass="171372">MYKVHVLKWDSGDIAYEAHFQYVSDVLLEDYPVYMLGNMQKEILKSLTNTEMQTYSSITPGYKRVWFQSPKNIYSQFQMCNEDEEWNFAQYFAGNKYTEQVLCYEQDDCPVFNMRPNSELTCSSWELCFKNRSEETTKEPRLRQIKNKLSREVYDSPTMWTETCNNKQHTMQMQGSSLVVCGTVSIEDVHSHYIEIIPDLVESIVLYSPECKEVYIHTDRIKPGHENHSLLEMIKNRVIATSVLLQTSRIAEGTVSLTSHACTQIDRVALFFSTSTIFSFSTTFDLNAGQSSGDKKKLLKCGGKCGGGGECGGYVEINVEVEVDVEGDVEVEVNVARIEGWEGGARVGCTGFDERATASTVLLFVRRYLMGRGFLGRMGVGETITLRTVFKRRRSRLCWERGADDGEVHRCQLTFKKGQYLGLEAFCNSFHGKDLMVLHSGTAQVHGQREGSNLVACHGAAQAFPTTRVRTSLAAADTRNAFQVLSSVRAFSCLTRIQTSLLFFLKMEQRRNTRAVETGDPRGNPLTSGIDRYDSHLRKSGGPSRRISSPVHLGGRANNPMITKSGDKVWHCSSESIIYIQNSITPLDCQRIIEYVMLSEECEASRAEWKRGGGGGGLHKFEFVSLRLDDKKKIRLSVEQSSDNLTCDERYLRPCCHLLADTLKTRRMSADGTPPSLYVLLAQCDDDKCLVRRVSTCNMIGALGLPGGTSNGQCEVCQRVPVVLKPNSVQDSRLSKSWDEPIVDLIKASERVNVDVAAADLSSPRLGLSQRGGSTDQGPCLPKRSFQDTIDGQPVYTAVTFATGSQFIRHALDNSEPIAHLQGNDSDGISVSVFHVKGLVMRHIYKPLIESSPPLPPPEIPRMIVPDLTVLRFARSLKSSKIFCKNATKLSGIDSIDMMSVGTLEAKECTACKQVDIKQGFQKCSVYRGQPAARFTVPLSSNYVAVCVPASHHADITTEFSRVGNVVDVAGGRSSRTLPLLPHLQSFVTALLPTVTVDLSVMYFIFLRSALSLTALPRFGLPLGGEEESRPLTAKRPGLMRPLARPKPGTSAHPCPLYLRGSEILALRNQACGLAGVLSIPLVHLQGTAGAGCSSPPGLSSRVGISPDLLHHAEENLMVGPTDRPVLPLNFHDTYGLFKADFFPEWSGKRKSLPHKVVEKTSPDIALHPMKGQMATIPAAGHKKAVWAPPRCRGSSNITIVDREQECVTVIQSVAHGTARLQHTSPSHTLPASRSELSLTGSLFRAQLRHVNANVFEALIKSSSTELRVQVKFNIAVDSGVCGVARINIAFQCNILLEADLLETSTLLNDDDGLFEEEVTPNQLLELAPSGFVHEPREFGFDKLWEHFPGMESDSFKGSFQSLSKGEDVPELPTKRKKERKFTLSTLLHQNSPYIYPVPNTSRLSQVQSYKGENLEQHSPARDVRRANVAAAVAHWAAPGFSHVGFALDETAGWRVFARGSPVSITLAYRPPLHANPRCPLVGSQDLDTRRDLGTLSSRDTRRSLARLHSPVRRLPPQEELHFPVPPGHTEESYQRATYLLFPTATGLVG</sequence>
<organism evidence="2 3">
    <name type="scientific">Dryococelus australis</name>
    <dbReference type="NCBI Taxonomy" id="614101"/>
    <lineage>
        <taxon>Eukaryota</taxon>
        <taxon>Metazoa</taxon>
        <taxon>Ecdysozoa</taxon>
        <taxon>Arthropoda</taxon>
        <taxon>Hexapoda</taxon>
        <taxon>Insecta</taxon>
        <taxon>Pterygota</taxon>
        <taxon>Neoptera</taxon>
        <taxon>Polyneoptera</taxon>
        <taxon>Phasmatodea</taxon>
        <taxon>Verophasmatodea</taxon>
        <taxon>Anareolatae</taxon>
        <taxon>Phasmatidae</taxon>
        <taxon>Eurycanthinae</taxon>
        <taxon>Dryococelus</taxon>
    </lineage>
</organism>
<dbReference type="Proteomes" id="UP001159363">
    <property type="component" value="Chromosome 10"/>
</dbReference>
<dbReference type="EMBL" id="JARBHB010000011">
    <property type="protein sequence ID" value="KAJ8872546.1"/>
    <property type="molecule type" value="Genomic_DNA"/>
</dbReference>
<gene>
    <name evidence="2" type="ORF">PR048_026152</name>
</gene>
<reference evidence="2 3" key="1">
    <citation type="submission" date="2023-02" db="EMBL/GenBank/DDBJ databases">
        <title>LHISI_Scaffold_Assembly.</title>
        <authorList>
            <person name="Stuart O.P."/>
            <person name="Cleave R."/>
            <person name="Magrath M.J.L."/>
            <person name="Mikheyev A.S."/>
        </authorList>
    </citation>
    <scope>NUCLEOTIDE SEQUENCE [LARGE SCALE GENOMIC DNA]</scope>
    <source>
        <strain evidence="2">Daus_M_001</strain>
        <tissue evidence="2">Leg muscle</tissue>
    </source>
</reference>
<evidence type="ECO:0000313" key="3">
    <source>
        <dbReference type="Proteomes" id="UP001159363"/>
    </source>
</evidence>